<protein>
    <submittedName>
        <fullName evidence="1">Uncharacterized protein</fullName>
    </submittedName>
</protein>
<organism evidence="1 2">
    <name type="scientific">Pseudomonas fulva</name>
    <dbReference type="NCBI Taxonomy" id="47880"/>
    <lineage>
        <taxon>Bacteria</taxon>
        <taxon>Pseudomonadati</taxon>
        <taxon>Pseudomonadota</taxon>
        <taxon>Gammaproteobacteria</taxon>
        <taxon>Pseudomonadales</taxon>
        <taxon>Pseudomonadaceae</taxon>
        <taxon>Pseudomonas</taxon>
    </lineage>
</organism>
<dbReference type="Proteomes" id="UP000594430">
    <property type="component" value="Chromosome"/>
</dbReference>
<accession>A0A7S9LG69</accession>
<proteinExistence type="predicted"/>
<dbReference type="AlphaFoldDB" id="A0A7S9LG69"/>
<gene>
    <name evidence="1" type="ORF">IZU98_18160</name>
</gene>
<dbReference type="EMBL" id="CP064946">
    <property type="protein sequence ID" value="QPH48296.1"/>
    <property type="molecule type" value="Genomic_DNA"/>
</dbReference>
<dbReference type="RefSeq" id="WP_196110148.1">
    <property type="nucleotide sequence ID" value="NZ_CP064943.1"/>
</dbReference>
<sequence length="184" mass="19981">MNDIYLKKTKGKLYLLGDGERYAIIVNHLNELQVAGSLDTPECFDIGMLAHPSLEGGVAFEFRTSAGKQVTGRGGRVLHASGEELGTPGPALQISHLAGNVDGEPNVNQVQLQTLDARYVSAHDRVLVGYKEVPVGWTWFGLTPNATKKVPVWESQPSDRLRYHTKDVAPAATFILEFVAPAEG</sequence>
<name>A0A7S9LG69_9PSED</name>
<evidence type="ECO:0000313" key="1">
    <source>
        <dbReference type="EMBL" id="QPH48296.1"/>
    </source>
</evidence>
<reference evidence="1 2" key="1">
    <citation type="submission" date="2020-11" db="EMBL/GenBank/DDBJ databases">
        <title>Pseudomonas fulva producing VIM-24.</title>
        <authorList>
            <person name="Liu S."/>
        </authorList>
    </citation>
    <scope>NUCLEOTIDE SEQUENCE [LARGE SCALE GENOMIC DNA]</scope>
    <source>
        <strain evidence="1 2">ZDHY414</strain>
    </source>
</reference>
<evidence type="ECO:0000313" key="2">
    <source>
        <dbReference type="Proteomes" id="UP000594430"/>
    </source>
</evidence>